<sequence length="41" mass="4884">MTDIDRFSDTRDFDFPQPAPFLRLTDTLFLLNNRLQIPKTL</sequence>
<comment type="caution">
    <text evidence="1">The sequence shown here is derived from an EMBL/GenBank/DDBJ whole genome shotgun (WGS) entry which is preliminary data.</text>
</comment>
<name>B9BT32_9BURK</name>
<accession>B9BT32</accession>
<reference evidence="1 2" key="1">
    <citation type="journal article" date="2012" name="J. Bacteriol.">
        <title>Draft Genome Sequence Determination for Cystic Fibrosis and Chronic Granulomatous Disease Burkholderia multivorans Isolates.</title>
        <authorList>
            <person name="Varga J.J."/>
            <person name="Losada L."/>
            <person name="Zelazny A.M."/>
            <person name="Brinkac L."/>
            <person name="Harkins D."/>
            <person name="Radune D."/>
            <person name="Hostetler J."/>
            <person name="Sampaio E.P."/>
            <person name="Ronning C.M."/>
            <person name="Nierman W.C."/>
            <person name="Greenberg D.E."/>
            <person name="Holland S.M."/>
            <person name="Goldberg J.B."/>
        </authorList>
    </citation>
    <scope>NUCLEOTIDE SEQUENCE [LARGE SCALE GENOMIC DNA]</scope>
    <source>
        <strain evidence="1 2">CGD2</strain>
    </source>
</reference>
<evidence type="ECO:0000313" key="1">
    <source>
        <dbReference type="EMBL" id="EEE06252.1"/>
    </source>
</evidence>
<organism evidence="1 2">
    <name type="scientific">Burkholderia multivorans CGD2</name>
    <dbReference type="NCBI Taxonomy" id="513052"/>
    <lineage>
        <taxon>Bacteria</taxon>
        <taxon>Pseudomonadati</taxon>
        <taxon>Pseudomonadota</taxon>
        <taxon>Betaproteobacteria</taxon>
        <taxon>Burkholderiales</taxon>
        <taxon>Burkholderiaceae</taxon>
        <taxon>Burkholderia</taxon>
        <taxon>Burkholderia cepacia complex</taxon>
    </lineage>
</organism>
<dbReference type="AlphaFoldDB" id="B9BT32"/>
<dbReference type="EMBL" id="ACFC01000007">
    <property type="protein sequence ID" value="EEE06252.1"/>
    <property type="molecule type" value="Genomic_DNA"/>
</dbReference>
<proteinExistence type="predicted"/>
<evidence type="ECO:0000313" key="2">
    <source>
        <dbReference type="Proteomes" id="UP000004535"/>
    </source>
</evidence>
<dbReference type="Proteomes" id="UP000004535">
    <property type="component" value="Unassembled WGS sequence"/>
</dbReference>
<protein>
    <submittedName>
        <fullName evidence="1">Uncharacterized protein</fullName>
    </submittedName>
</protein>
<gene>
    <name evidence="1" type="ORF">BURMUCGD2_2955</name>
</gene>